<dbReference type="InterPro" id="IPR021866">
    <property type="entry name" value="SpoIIAA-like"/>
</dbReference>
<name>A0ABX0H4F2_9BACT</name>
<keyword evidence="2" id="KW-1185">Reference proteome</keyword>
<dbReference type="InterPro" id="IPR036513">
    <property type="entry name" value="STAS_dom_sf"/>
</dbReference>
<dbReference type="Pfam" id="PF11964">
    <property type="entry name" value="SpoIIAA-like"/>
    <property type="match status" value="1"/>
</dbReference>
<comment type="caution">
    <text evidence="1">The sequence shown here is derived from an EMBL/GenBank/DDBJ whole genome shotgun (WGS) entry which is preliminary data.</text>
</comment>
<reference evidence="1 2" key="1">
    <citation type="submission" date="2020-03" db="EMBL/GenBank/DDBJ databases">
        <title>Cyclobacterium plantarum sp. nov., a marine bacterium isolated from a coastal-marine wetland.</title>
        <authorList>
            <person name="Sanchez-Porro C."/>
            <person name="Ventosa A."/>
            <person name="Amoozegar M."/>
        </authorList>
    </citation>
    <scope>NUCLEOTIDE SEQUENCE [LARGE SCALE GENOMIC DNA]</scope>
    <source>
        <strain evidence="1 2">GBPx2</strain>
    </source>
</reference>
<protein>
    <submittedName>
        <fullName evidence="1">STAS/SEC14 domain-containing protein</fullName>
    </submittedName>
</protein>
<evidence type="ECO:0000313" key="1">
    <source>
        <dbReference type="EMBL" id="NHE55748.1"/>
    </source>
</evidence>
<accession>A0ABX0H4F2</accession>
<proteinExistence type="predicted"/>
<sequence length="134" mass="15729">MLTILGPTEGKIIAVKMMEHITHEDYSKLLPLLNHKITANGEAFFYMEMEEFDLEAFQSFWEEMKFDTSHFCNFSRIALVGNGDWETPRMDIVTKFGFREVRYYAPSEKLKALSWLSDQVEMEEPSKKSQVMRS</sequence>
<dbReference type="Proteomes" id="UP000649799">
    <property type="component" value="Unassembled WGS sequence"/>
</dbReference>
<evidence type="ECO:0000313" key="2">
    <source>
        <dbReference type="Proteomes" id="UP000649799"/>
    </source>
</evidence>
<dbReference type="EMBL" id="JAANYN010000001">
    <property type="protein sequence ID" value="NHE55748.1"/>
    <property type="molecule type" value="Genomic_DNA"/>
</dbReference>
<dbReference type="InterPro" id="IPR038396">
    <property type="entry name" value="SpoIIAA-like_sf"/>
</dbReference>
<gene>
    <name evidence="1" type="ORF">G9Q97_02850</name>
</gene>
<dbReference type="RefSeq" id="WP_166142914.1">
    <property type="nucleotide sequence ID" value="NZ_JAANYN010000001.1"/>
</dbReference>
<dbReference type="Gene3D" id="3.40.50.10600">
    <property type="entry name" value="SpoIIaa-like domains"/>
    <property type="match status" value="1"/>
</dbReference>
<dbReference type="SUPFAM" id="SSF52091">
    <property type="entry name" value="SpoIIaa-like"/>
    <property type="match status" value="1"/>
</dbReference>
<organism evidence="1 2">
    <name type="scientific">Cyclobacterium plantarum</name>
    <dbReference type="NCBI Taxonomy" id="2716263"/>
    <lineage>
        <taxon>Bacteria</taxon>
        <taxon>Pseudomonadati</taxon>
        <taxon>Bacteroidota</taxon>
        <taxon>Cytophagia</taxon>
        <taxon>Cytophagales</taxon>
        <taxon>Cyclobacteriaceae</taxon>
        <taxon>Cyclobacterium</taxon>
    </lineage>
</organism>